<evidence type="ECO:0000256" key="3">
    <source>
        <dbReference type="ARBA" id="ARBA00066372"/>
    </source>
</evidence>
<dbReference type="CDD" id="cd11528">
    <property type="entry name" value="NTP-PPase_MazG_Nterm"/>
    <property type="match status" value="1"/>
</dbReference>
<evidence type="ECO:0000256" key="5">
    <source>
        <dbReference type="SAM" id="MobiDB-lite"/>
    </source>
</evidence>
<evidence type="ECO:0000259" key="6">
    <source>
        <dbReference type="Pfam" id="PF03819"/>
    </source>
</evidence>
<dbReference type="Proteomes" id="UP001165667">
    <property type="component" value="Unassembled WGS sequence"/>
</dbReference>
<dbReference type="GO" id="GO:0046076">
    <property type="term" value="P:dTTP catabolic process"/>
    <property type="evidence" value="ECO:0007669"/>
    <property type="project" value="TreeGrafter"/>
</dbReference>
<dbReference type="GO" id="GO:0046052">
    <property type="term" value="P:UTP catabolic process"/>
    <property type="evidence" value="ECO:0007669"/>
    <property type="project" value="TreeGrafter"/>
</dbReference>
<dbReference type="SUPFAM" id="SSF101386">
    <property type="entry name" value="all-alpha NTP pyrophosphatases"/>
    <property type="match status" value="2"/>
</dbReference>
<organism evidence="7 8">
    <name type="scientific">Lichenifustis flavocetrariae</name>
    <dbReference type="NCBI Taxonomy" id="2949735"/>
    <lineage>
        <taxon>Bacteria</taxon>
        <taxon>Pseudomonadati</taxon>
        <taxon>Pseudomonadota</taxon>
        <taxon>Alphaproteobacteria</taxon>
        <taxon>Hyphomicrobiales</taxon>
        <taxon>Lichenihabitantaceae</taxon>
        <taxon>Lichenifustis</taxon>
    </lineage>
</organism>
<evidence type="ECO:0000313" key="7">
    <source>
        <dbReference type="EMBL" id="MCW6509326.1"/>
    </source>
</evidence>
<comment type="catalytic activity">
    <reaction evidence="1">
        <text>ATP + H2O = AMP + diphosphate + H(+)</text>
        <dbReference type="Rhea" id="RHEA:14245"/>
        <dbReference type="ChEBI" id="CHEBI:15377"/>
        <dbReference type="ChEBI" id="CHEBI:15378"/>
        <dbReference type="ChEBI" id="CHEBI:30616"/>
        <dbReference type="ChEBI" id="CHEBI:33019"/>
        <dbReference type="ChEBI" id="CHEBI:456215"/>
        <dbReference type="EC" id="3.6.1.8"/>
    </reaction>
</comment>
<dbReference type="AlphaFoldDB" id="A0AA41YXZ5"/>
<protein>
    <recommendedName>
        <fullName evidence="4">Nucleoside triphosphate pyrophosphohydrolase</fullName>
        <ecNumber evidence="3">3.6.1.8</ecNumber>
    </recommendedName>
</protein>
<gene>
    <name evidence="7" type="primary">mazG</name>
    <name evidence="7" type="ORF">M8523_14980</name>
</gene>
<dbReference type="InterPro" id="IPR011551">
    <property type="entry name" value="NTP_PyrPHydrolase_MazG"/>
</dbReference>
<dbReference type="EMBL" id="JAMOIM010000009">
    <property type="protein sequence ID" value="MCW6509326.1"/>
    <property type="molecule type" value="Genomic_DNA"/>
</dbReference>
<dbReference type="RefSeq" id="WP_282585696.1">
    <property type="nucleotide sequence ID" value="NZ_JAMOIM010000009.1"/>
</dbReference>
<dbReference type="Pfam" id="PF03819">
    <property type="entry name" value="MazG"/>
    <property type="match status" value="2"/>
</dbReference>
<dbReference type="Gene3D" id="1.10.287.1080">
    <property type="entry name" value="MazG-like"/>
    <property type="match status" value="2"/>
</dbReference>
<dbReference type="NCBIfam" id="NF007113">
    <property type="entry name" value="PRK09562.1"/>
    <property type="match status" value="1"/>
</dbReference>
<dbReference type="FunFam" id="1.10.287.1080:FF:000003">
    <property type="entry name" value="Nucleoside triphosphate pyrophosphohydrolase"/>
    <property type="match status" value="1"/>
</dbReference>
<dbReference type="GO" id="GO:0006203">
    <property type="term" value="P:dGTP catabolic process"/>
    <property type="evidence" value="ECO:0007669"/>
    <property type="project" value="TreeGrafter"/>
</dbReference>
<dbReference type="GO" id="GO:0046081">
    <property type="term" value="P:dUTP catabolic process"/>
    <property type="evidence" value="ECO:0007669"/>
    <property type="project" value="TreeGrafter"/>
</dbReference>
<dbReference type="InterPro" id="IPR048011">
    <property type="entry name" value="NTP-PPase_MazG-like_C"/>
</dbReference>
<dbReference type="FunFam" id="1.10.287.1080:FF:000001">
    <property type="entry name" value="Nucleoside triphosphate pyrophosphohydrolase"/>
    <property type="match status" value="1"/>
</dbReference>
<dbReference type="CDD" id="cd11529">
    <property type="entry name" value="NTP-PPase_MazG_Cterm"/>
    <property type="match status" value="1"/>
</dbReference>
<evidence type="ECO:0000256" key="1">
    <source>
        <dbReference type="ARBA" id="ARBA00052141"/>
    </source>
</evidence>
<name>A0AA41YXZ5_9HYPH</name>
<dbReference type="InterPro" id="IPR048015">
    <property type="entry name" value="NTP-PPase_MazG-like_N"/>
</dbReference>
<evidence type="ECO:0000256" key="4">
    <source>
        <dbReference type="ARBA" id="ARBA00074799"/>
    </source>
</evidence>
<feature type="region of interest" description="Disordered" evidence="5">
    <location>
        <begin position="241"/>
        <end position="289"/>
    </location>
</feature>
<accession>A0AA41YXZ5</accession>
<dbReference type="GO" id="GO:0046047">
    <property type="term" value="P:TTP catabolic process"/>
    <property type="evidence" value="ECO:0007669"/>
    <property type="project" value="TreeGrafter"/>
</dbReference>
<feature type="domain" description="NTP pyrophosphohydrolase MazG-like" evidence="6">
    <location>
        <begin position="175"/>
        <end position="237"/>
    </location>
</feature>
<dbReference type="EC" id="3.6.1.8" evidence="3"/>
<dbReference type="PANTHER" id="PTHR30522">
    <property type="entry name" value="NUCLEOSIDE TRIPHOSPHATE PYROPHOSPHOHYDROLASE"/>
    <property type="match status" value="1"/>
</dbReference>
<dbReference type="InterPro" id="IPR004518">
    <property type="entry name" value="MazG-like_dom"/>
</dbReference>
<comment type="similarity">
    <text evidence="2">Belongs to the nucleoside triphosphate pyrophosphohydrolase family.</text>
</comment>
<proteinExistence type="inferred from homology"/>
<feature type="compositionally biased region" description="Basic and acidic residues" evidence="5">
    <location>
        <begin position="258"/>
        <end position="270"/>
    </location>
</feature>
<dbReference type="GO" id="GO:0006950">
    <property type="term" value="P:response to stress"/>
    <property type="evidence" value="ECO:0007669"/>
    <property type="project" value="UniProtKB-ARBA"/>
</dbReference>
<dbReference type="PANTHER" id="PTHR30522:SF0">
    <property type="entry name" value="NUCLEOSIDE TRIPHOSPHATE PYROPHOSPHOHYDROLASE"/>
    <property type="match status" value="1"/>
</dbReference>
<sequence length="289" mass="32265">MDRSRDISALLAIMVRLRHPSEGCAWDIDQTFESIVPYTLEEAYEVADAIERRDYEDLRDELGDLLLQVVFHARIAEEQGTFDFGDVVDAITAKLIRRHPHVFGTVRNLSPADVKALWGEIKAKEKRERGERRGLGPIGLLDDVSTNHPALTQALKLQDKAASVGFDWNDVGLVIEKIQEELAEVTDALEQRDHSAIEDEIGDLLFSVVNLARHAGVDPESALRSGNRKFRRRFGHVERGLAAQGRRPAEASLDEMESLWRRAKLDEPPRLNDAPGQKPPPSSPEGTGA</sequence>
<keyword evidence="8" id="KW-1185">Reference proteome</keyword>
<evidence type="ECO:0000313" key="8">
    <source>
        <dbReference type="Proteomes" id="UP001165667"/>
    </source>
</evidence>
<evidence type="ECO:0000256" key="2">
    <source>
        <dbReference type="ARBA" id="ARBA00061115"/>
    </source>
</evidence>
<dbReference type="GO" id="GO:0047693">
    <property type="term" value="F:ATP diphosphatase activity"/>
    <property type="evidence" value="ECO:0007669"/>
    <property type="project" value="UniProtKB-EC"/>
</dbReference>
<keyword evidence="7" id="KW-0378">Hydrolase</keyword>
<feature type="domain" description="NTP pyrophosphohydrolase MazG-like" evidence="6">
    <location>
        <begin position="30"/>
        <end position="103"/>
    </location>
</feature>
<dbReference type="GO" id="GO:0046061">
    <property type="term" value="P:dATP catabolic process"/>
    <property type="evidence" value="ECO:0007669"/>
    <property type="project" value="TreeGrafter"/>
</dbReference>
<dbReference type="NCBIfam" id="TIGR00444">
    <property type="entry name" value="mazG"/>
    <property type="match status" value="1"/>
</dbReference>
<comment type="caution">
    <text evidence="7">The sequence shown here is derived from an EMBL/GenBank/DDBJ whole genome shotgun (WGS) entry which is preliminary data.</text>
</comment>
<reference evidence="7" key="1">
    <citation type="submission" date="2022-05" db="EMBL/GenBank/DDBJ databases">
        <authorList>
            <person name="Pankratov T."/>
        </authorList>
    </citation>
    <scope>NUCLEOTIDE SEQUENCE</scope>
    <source>
        <strain evidence="7">BP6-180914</strain>
    </source>
</reference>